<dbReference type="EMBL" id="QUQO01000001">
    <property type="protein sequence ID" value="RFB05091.1"/>
    <property type="molecule type" value="Genomic_DNA"/>
</dbReference>
<feature type="transmembrane region" description="Helical" evidence="1">
    <location>
        <begin position="181"/>
        <end position="200"/>
    </location>
</feature>
<feature type="transmembrane region" description="Helical" evidence="1">
    <location>
        <begin position="31"/>
        <end position="51"/>
    </location>
</feature>
<feature type="transmembrane region" description="Helical" evidence="1">
    <location>
        <begin position="71"/>
        <end position="88"/>
    </location>
</feature>
<organism evidence="2 3">
    <name type="scientific">Parvularcula marina</name>
    <dbReference type="NCBI Taxonomy" id="2292771"/>
    <lineage>
        <taxon>Bacteria</taxon>
        <taxon>Pseudomonadati</taxon>
        <taxon>Pseudomonadota</taxon>
        <taxon>Alphaproteobacteria</taxon>
        <taxon>Parvularculales</taxon>
        <taxon>Parvularculaceae</taxon>
        <taxon>Parvularcula</taxon>
    </lineage>
</organism>
<feature type="transmembrane region" description="Helical" evidence="1">
    <location>
        <begin position="206"/>
        <end position="221"/>
    </location>
</feature>
<dbReference type="OrthoDB" id="7605063at2"/>
<dbReference type="InParanoid" id="A0A371RI28"/>
<dbReference type="Proteomes" id="UP000264589">
    <property type="component" value="Unassembled WGS sequence"/>
</dbReference>
<feature type="transmembrane region" description="Helical" evidence="1">
    <location>
        <begin position="152"/>
        <end position="174"/>
    </location>
</feature>
<evidence type="ECO:0000313" key="2">
    <source>
        <dbReference type="EMBL" id="RFB05091.1"/>
    </source>
</evidence>
<proteinExistence type="predicted"/>
<feature type="transmembrane region" description="Helical" evidence="1">
    <location>
        <begin position="406"/>
        <end position="424"/>
    </location>
</feature>
<dbReference type="RefSeq" id="WP_116391722.1">
    <property type="nucleotide sequence ID" value="NZ_QUQO01000001.1"/>
</dbReference>
<keyword evidence="1" id="KW-0812">Transmembrane</keyword>
<feature type="transmembrane region" description="Helical" evidence="1">
    <location>
        <begin position="351"/>
        <end position="369"/>
    </location>
</feature>
<evidence type="ECO:0008006" key="4">
    <source>
        <dbReference type="Google" id="ProtNLM"/>
    </source>
</evidence>
<feature type="transmembrane region" description="Helical" evidence="1">
    <location>
        <begin position="6"/>
        <end position="24"/>
    </location>
</feature>
<evidence type="ECO:0000256" key="1">
    <source>
        <dbReference type="SAM" id="Phobius"/>
    </source>
</evidence>
<comment type="caution">
    <text evidence="2">The sequence shown here is derived from an EMBL/GenBank/DDBJ whole genome shotgun (WGS) entry which is preliminary data.</text>
</comment>
<dbReference type="AlphaFoldDB" id="A0A371RI28"/>
<reference evidence="2 3" key="1">
    <citation type="submission" date="2018-08" db="EMBL/GenBank/DDBJ databases">
        <title>Parvularcula sp. SM1705, isolated from surface water of the South Sea China.</title>
        <authorList>
            <person name="Sun L."/>
        </authorList>
    </citation>
    <scope>NUCLEOTIDE SEQUENCE [LARGE SCALE GENOMIC DNA]</scope>
    <source>
        <strain evidence="2 3">SM1705</strain>
    </source>
</reference>
<sequence>MSTELLITYGLTLGLLVIAIRNAHGIHLMKFPFLFAGVFVAFVLFQLIAIIQSGSYVYEVYRNTGVVSTTLILLTGSSIFGLAGYYLARPKVRRERPLFMPPTRRQERFLDLTSAALGIIAIIAFFMLARIGGGVRNYLLSGGFYSIYFEGLPTYLVFVIRFTYVSIVIQMWLWARTRKMYHLYLGLFFGLIPMMNVLFLFRRTEVLTLGIFYGYFIINYTRIRLGRIAAVGAIAGMMVAMRLFPLLRTEEGRNSDISDLFAQALSSRETFENTEIAGAMYRIYSTSLTQYYEYGSIFWNAFVQQFVPASLVGSATKQGLFLRQSEFEFAYFTEQLNYLSPMGFSQAFQQFGYYGMLLFGLIGIWVAKLEQSRYGTARGEIFLVLMVPALLLIVGADLSLIVSKAITFGVLVYFCVPARTGLLTKKADRAARSEARARQQESLRASQMVEGI</sequence>
<feature type="transmembrane region" description="Helical" evidence="1">
    <location>
        <begin position="381"/>
        <end position="400"/>
    </location>
</feature>
<keyword evidence="3" id="KW-1185">Reference proteome</keyword>
<accession>A0A371RI28</accession>
<protein>
    <recommendedName>
        <fullName evidence="4">Oligosaccharide repeat unit polymerase</fullName>
    </recommendedName>
</protein>
<name>A0A371RI28_9PROT</name>
<evidence type="ECO:0000313" key="3">
    <source>
        <dbReference type="Proteomes" id="UP000264589"/>
    </source>
</evidence>
<feature type="transmembrane region" description="Helical" evidence="1">
    <location>
        <begin position="228"/>
        <end position="247"/>
    </location>
</feature>
<keyword evidence="1" id="KW-1133">Transmembrane helix</keyword>
<keyword evidence="1" id="KW-0472">Membrane</keyword>
<feature type="transmembrane region" description="Helical" evidence="1">
    <location>
        <begin position="109"/>
        <end position="132"/>
    </location>
</feature>
<gene>
    <name evidence="2" type="ORF">DX908_07180</name>
</gene>